<dbReference type="Proteomes" id="UP001055879">
    <property type="component" value="Linkage Group LG02"/>
</dbReference>
<comment type="caution">
    <text evidence="1">The sequence shown here is derived from an EMBL/GenBank/DDBJ whole genome shotgun (WGS) entry which is preliminary data.</text>
</comment>
<accession>A0ACB9EHR8</accession>
<sequence>MVSRQWPTCDFTAMIDRRFPRKPKKRPRIIQKQLDLTEITADLYRVPDEIESEKVIKSFNQHNGSNRDMPEVAADNNVEIMRKVANTLIPRTLELGGKYPFIVCEDVVMPHAQM</sequence>
<dbReference type="EMBL" id="CM042048">
    <property type="protein sequence ID" value="KAI3758355.1"/>
    <property type="molecule type" value="Genomic_DNA"/>
</dbReference>
<keyword evidence="2" id="KW-1185">Reference proteome</keyword>
<reference evidence="1 2" key="2">
    <citation type="journal article" date="2022" name="Mol. Ecol. Resour.">
        <title>The genomes of chicory, endive, great burdock and yacon provide insights into Asteraceae paleo-polyploidization history and plant inulin production.</title>
        <authorList>
            <person name="Fan W."/>
            <person name="Wang S."/>
            <person name="Wang H."/>
            <person name="Wang A."/>
            <person name="Jiang F."/>
            <person name="Liu H."/>
            <person name="Zhao H."/>
            <person name="Xu D."/>
            <person name="Zhang Y."/>
        </authorList>
    </citation>
    <scope>NUCLEOTIDE SEQUENCE [LARGE SCALE GENOMIC DNA]</scope>
    <source>
        <strain evidence="2">cv. Niubang</strain>
    </source>
</reference>
<organism evidence="1 2">
    <name type="scientific">Arctium lappa</name>
    <name type="common">Greater burdock</name>
    <name type="synonym">Lappa major</name>
    <dbReference type="NCBI Taxonomy" id="4217"/>
    <lineage>
        <taxon>Eukaryota</taxon>
        <taxon>Viridiplantae</taxon>
        <taxon>Streptophyta</taxon>
        <taxon>Embryophyta</taxon>
        <taxon>Tracheophyta</taxon>
        <taxon>Spermatophyta</taxon>
        <taxon>Magnoliopsida</taxon>
        <taxon>eudicotyledons</taxon>
        <taxon>Gunneridae</taxon>
        <taxon>Pentapetalae</taxon>
        <taxon>asterids</taxon>
        <taxon>campanulids</taxon>
        <taxon>Asterales</taxon>
        <taxon>Asteraceae</taxon>
        <taxon>Carduoideae</taxon>
        <taxon>Cardueae</taxon>
        <taxon>Arctiinae</taxon>
        <taxon>Arctium</taxon>
    </lineage>
</organism>
<reference evidence="2" key="1">
    <citation type="journal article" date="2022" name="Mol. Ecol. Resour.">
        <title>The genomes of chicory, endive, great burdock and yacon provide insights into Asteraceae palaeo-polyploidization history and plant inulin production.</title>
        <authorList>
            <person name="Fan W."/>
            <person name="Wang S."/>
            <person name="Wang H."/>
            <person name="Wang A."/>
            <person name="Jiang F."/>
            <person name="Liu H."/>
            <person name="Zhao H."/>
            <person name="Xu D."/>
            <person name="Zhang Y."/>
        </authorList>
    </citation>
    <scope>NUCLEOTIDE SEQUENCE [LARGE SCALE GENOMIC DNA]</scope>
    <source>
        <strain evidence="2">cv. Niubang</strain>
    </source>
</reference>
<evidence type="ECO:0000313" key="2">
    <source>
        <dbReference type="Proteomes" id="UP001055879"/>
    </source>
</evidence>
<evidence type="ECO:0000313" key="1">
    <source>
        <dbReference type="EMBL" id="KAI3758355.1"/>
    </source>
</evidence>
<gene>
    <name evidence="1" type="ORF">L6452_05915</name>
</gene>
<proteinExistence type="predicted"/>
<protein>
    <submittedName>
        <fullName evidence="1">Uncharacterized protein</fullName>
    </submittedName>
</protein>
<name>A0ACB9EHR8_ARCLA</name>